<dbReference type="GO" id="GO:0003964">
    <property type="term" value="F:RNA-directed DNA polymerase activity"/>
    <property type="evidence" value="ECO:0007669"/>
    <property type="project" value="UniProtKB-KW"/>
</dbReference>
<feature type="non-terminal residue" evidence="9">
    <location>
        <position position="1"/>
    </location>
</feature>
<evidence type="ECO:0000259" key="7">
    <source>
        <dbReference type="Pfam" id="PF17917"/>
    </source>
</evidence>
<keyword evidence="5" id="KW-0378">Hydrolase</keyword>
<evidence type="ECO:0000313" key="9">
    <source>
        <dbReference type="EMBL" id="RDX58045.1"/>
    </source>
</evidence>
<evidence type="ECO:0000256" key="5">
    <source>
        <dbReference type="ARBA" id="ARBA00022801"/>
    </source>
</evidence>
<dbReference type="InterPro" id="IPR041588">
    <property type="entry name" value="Integrase_H2C2"/>
</dbReference>
<evidence type="ECO:0008006" key="11">
    <source>
        <dbReference type="Google" id="ProtNLM"/>
    </source>
</evidence>
<evidence type="ECO:0000256" key="1">
    <source>
        <dbReference type="ARBA" id="ARBA00022679"/>
    </source>
</evidence>
<dbReference type="AlphaFoldDB" id="A0A371DZR3"/>
<dbReference type="SUPFAM" id="SSF56672">
    <property type="entry name" value="DNA/RNA polymerases"/>
    <property type="match status" value="1"/>
</dbReference>
<proteinExistence type="predicted"/>
<dbReference type="PANTHER" id="PTHR35046">
    <property type="entry name" value="ZINC KNUCKLE (CCHC-TYPE) FAMILY PROTEIN"/>
    <property type="match status" value="1"/>
</dbReference>
<evidence type="ECO:0000256" key="4">
    <source>
        <dbReference type="ARBA" id="ARBA00022759"/>
    </source>
</evidence>
<accession>A0A371DZR3</accession>
<evidence type="ECO:0000256" key="6">
    <source>
        <dbReference type="ARBA" id="ARBA00022918"/>
    </source>
</evidence>
<comment type="caution">
    <text evidence="9">The sequence shown here is derived from an EMBL/GenBank/DDBJ whole genome shotgun (WGS) entry which is preliminary data.</text>
</comment>
<dbReference type="GO" id="GO:0004519">
    <property type="term" value="F:endonuclease activity"/>
    <property type="evidence" value="ECO:0007669"/>
    <property type="project" value="UniProtKB-KW"/>
</dbReference>
<dbReference type="PANTHER" id="PTHR35046:SF9">
    <property type="entry name" value="RNA-DIRECTED DNA POLYMERASE"/>
    <property type="match status" value="1"/>
</dbReference>
<name>A0A371DZR3_MUCPR</name>
<keyword evidence="3" id="KW-0540">Nuclease</keyword>
<dbReference type="EMBL" id="QJKJ01017893">
    <property type="protein sequence ID" value="RDX58045.1"/>
    <property type="molecule type" value="Genomic_DNA"/>
</dbReference>
<dbReference type="GO" id="GO:0016787">
    <property type="term" value="F:hydrolase activity"/>
    <property type="evidence" value="ECO:0007669"/>
    <property type="project" value="UniProtKB-KW"/>
</dbReference>
<keyword evidence="10" id="KW-1185">Reference proteome</keyword>
<dbReference type="Gene3D" id="1.10.340.70">
    <property type="match status" value="1"/>
</dbReference>
<sequence length="201" mass="23244">MGVRIVLLQEGHSIVFFSEKLKGAQLNYSTYDNEFYTLVWVLQTCQIEFLEQFSYVIKHKQGKVNIVVNVLSIRHTLLAMLETKLLGFESLKDLYMADADFNDTYDRCVVSVNGGFFRHEGKVFVSKRSIKELLVKEAPEGGLIGHFDVHKIYEALCEHFYWPKLRRDVQHICERCLVYKMAKSKASSNGLYTLFHIPIAP</sequence>
<feature type="domain" description="Integrase zinc-binding" evidence="8">
    <location>
        <begin position="128"/>
        <end position="184"/>
    </location>
</feature>
<evidence type="ECO:0000313" key="10">
    <source>
        <dbReference type="Proteomes" id="UP000257109"/>
    </source>
</evidence>
<organism evidence="9 10">
    <name type="scientific">Mucuna pruriens</name>
    <name type="common">Velvet bean</name>
    <name type="synonym">Dolichos pruriens</name>
    <dbReference type="NCBI Taxonomy" id="157652"/>
    <lineage>
        <taxon>Eukaryota</taxon>
        <taxon>Viridiplantae</taxon>
        <taxon>Streptophyta</taxon>
        <taxon>Embryophyta</taxon>
        <taxon>Tracheophyta</taxon>
        <taxon>Spermatophyta</taxon>
        <taxon>Magnoliopsida</taxon>
        <taxon>eudicotyledons</taxon>
        <taxon>Gunneridae</taxon>
        <taxon>Pentapetalae</taxon>
        <taxon>rosids</taxon>
        <taxon>fabids</taxon>
        <taxon>Fabales</taxon>
        <taxon>Fabaceae</taxon>
        <taxon>Papilionoideae</taxon>
        <taxon>50 kb inversion clade</taxon>
        <taxon>NPAAA clade</taxon>
        <taxon>indigoferoid/millettioid clade</taxon>
        <taxon>Phaseoleae</taxon>
        <taxon>Mucuna</taxon>
    </lineage>
</organism>
<evidence type="ECO:0000256" key="3">
    <source>
        <dbReference type="ARBA" id="ARBA00022722"/>
    </source>
</evidence>
<keyword evidence="2" id="KW-0548">Nucleotidyltransferase</keyword>
<dbReference type="Pfam" id="PF17921">
    <property type="entry name" value="Integrase_H2C2"/>
    <property type="match status" value="1"/>
</dbReference>
<dbReference type="OrthoDB" id="425619at2759"/>
<keyword evidence="6" id="KW-0695">RNA-directed DNA polymerase</keyword>
<dbReference type="InterPro" id="IPR041373">
    <property type="entry name" value="RT_RNaseH"/>
</dbReference>
<dbReference type="InterPro" id="IPR043502">
    <property type="entry name" value="DNA/RNA_pol_sf"/>
</dbReference>
<gene>
    <name evidence="9" type="ORF">CR513_62668</name>
</gene>
<keyword evidence="4" id="KW-0255">Endonuclease</keyword>
<keyword evidence="1" id="KW-0808">Transferase</keyword>
<evidence type="ECO:0000256" key="2">
    <source>
        <dbReference type="ARBA" id="ARBA00022695"/>
    </source>
</evidence>
<evidence type="ECO:0000259" key="8">
    <source>
        <dbReference type="Pfam" id="PF17921"/>
    </source>
</evidence>
<dbReference type="Pfam" id="PF17917">
    <property type="entry name" value="RT_RNaseH"/>
    <property type="match status" value="1"/>
</dbReference>
<feature type="domain" description="Reverse transcriptase RNase H-like" evidence="7">
    <location>
        <begin position="2"/>
        <end position="49"/>
    </location>
</feature>
<protein>
    <recommendedName>
        <fullName evidence="11">Integrase zinc-binding domain-containing protein</fullName>
    </recommendedName>
</protein>
<dbReference type="Proteomes" id="UP000257109">
    <property type="component" value="Unassembled WGS sequence"/>
</dbReference>
<reference evidence="9" key="1">
    <citation type="submission" date="2018-05" db="EMBL/GenBank/DDBJ databases">
        <title>Draft genome of Mucuna pruriens seed.</title>
        <authorList>
            <person name="Nnadi N.E."/>
            <person name="Vos R."/>
            <person name="Hasami M.H."/>
            <person name="Devisetty U.K."/>
            <person name="Aguiy J.C."/>
        </authorList>
    </citation>
    <scope>NUCLEOTIDE SEQUENCE [LARGE SCALE GENOMIC DNA]</scope>
    <source>
        <strain evidence="9">JCA_2017</strain>
    </source>
</reference>